<sequence>MTIGELLAAAPATPFEPPAFPPHLLGAFRRRSITLCSGVTDETTVVYWFQSRRFTIDIRLPDGTATPAIDRQGWIGDTRWDAGTGQMSWDIRTSYQLHDQWPEPARLIAIGNAVIEVAPSGAYVEDWRQQATRGPLLGLRLAAAIDMRSGARLDMDGALIVAGDHAAIALSRPPEDEAAVRAAGALDRAAPAAVERYEVSIATHDATIVHSTCPARRGMPLWDGAIERAEGGVMLHGSPRWPGYRLHFAIDCHVPDMAFGTSTSCTPAAREWLAREAGHVLRHATVAR</sequence>
<proteinExistence type="predicted"/>
<reference evidence="1 2" key="1">
    <citation type="submission" date="2017-09" db="EMBL/GenBank/DDBJ databases">
        <title>Sphingomonas ginsenosidimutans KACC 14949, whole genome shotgun sequence.</title>
        <authorList>
            <person name="Feng G."/>
            <person name="Zhu H."/>
        </authorList>
    </citation>
    <scope>NUCLEOTIDE SEQUENCE [LARGE SCALE GENOMIC DNA]</scope>
    <source>
        <strain evidence="1 2">KACC 14949</strain>
    </source>
</reference>
<dbReference type="RefSeq" id="WP_096610235.1">
    <property type="nucleotide sequence ID" value="NZ_NWVD01000001.1"/>
</dbReference>
<name>A0A2A4I3R3_9SPHN</name>
<gene>
    <name evidence="1" type="ORF">COA17_03845</name>
</gene>
<protein>
    <submittedName>
        <fullName evidence="1">Uncharacterized protein</fullName>
    </submittedName>
</protein>
<dbReference type="Proteomes" id="UP000218784">
    <property type="component" value="Unassembled WGS sequence"/>
</dbReference>
<organism evidence="1 2">
    <name type="scientific">Sphingomonas ginsenosidimutans</name>
    <dbReference type="NCBI Taxonomy" id="862134"/>
    <lineage>
        <taxon>Bacteria</taxon>
        <taxon>Pseudomonadati</taxon>
        <taxon>Pseudomonadota</taxon>
        <taxon>Alphaproteobacteria</taxon>
        <taxon>Sphingomonadales</taxon>
        <taxon>Sphingomonadaceae</taxon>
        <taxon>Sphingomonas</taxon>
    </lineage>
</organism>
<dbReference type="AlphaFoldDB" id="A0A2A4I3R3"/>
<dbReference type="EMBL" id="NWVD01000001">
    <property type="protein sequence ID" value="PCG10547.1"/>
    <property type="molecule type" value="Genomic_DNA"/>
</dbReference>
<accession>A0A2A4I3R3</accession>
<evidence type="ECO:0000313" key="2">
    <source>
        <dbReference type="Proteomes" id="UP000218784"/>
    </source>
</evidence>
<comment type="caution">
    <text evidence="1">The sequence shown here is derived from an EMBL/GenBank/DDBJ whole genome shotgun (WGS) entry which is preliminary data.</text>
</comment>
<keyword evidence="2" id="KW-1185">Reference proteome</keyword>
<evidence type="ECO:0000313" key="1">
    <source>
        <dbReference type="EMBL" id="PCG10547.1"/>
    </source>
</evidence>